<dbReference type="EMBL" id="QNQU01000006">
    <property type="protein sequence ID" value="RBQ08900.1"/>
    <property type="molecule type" value="Genomic_DNA"/>
</dbReference>
<organism evidence="2 3">
    <name type="scientific">Pedobacter miscanthi</name>
    <dbReference type="NCBI Taxonomy" id="2259170"/>
    <lineage>
        <taxon>Bacteria</taxon>
        <taxon>Pseudomonadati</taxon>
        <taxon>Bacteroidota</taxon>
        <taxon>Sphingobacteriia</taxon>
        <taxon>Sphingobacteriales</taxon>
        <taxon>Sphingobacteriaceae</taxon>
        <taxon>Pedobacter</taxon>
    </lineage>
</organism>
<reference evidence="2 3" key="1">
    <citation type="submission" date="2018-07" db="EMBL/GenBank/DDBJ databases">
        <title>A draft genome of a endophytic bacteria, a new species of Pedobacter.</title>
        <authorList>
            <person name="Zhang Z.D."/>
            <person name="Chen Z.J."/>
        </authorList>
    </citation>
    <scope>NUCLEOTIDE SEQUENCE [LARGE SCALE GENOMIC DNA]</scope>
    <source>
        <strain evidence="2 3">RS10</strain>
    </source>
</reference>
<dbReference type="Pfam" id="PF06983">
    <property type="entry name" value="3-dmu-9_3-mt"/>
    <property type="match status" value="1"/>
</dbReference>
<comment type="caution">
    <text evidence="2">The sequence shown here is derived from an EMBL/GenBank/DDBJ whole genome shotgun (WGS) entry which is preliminary data.</text>
</comment>
<protein>
    <submittedName>
        <fullName evidence="2">VOC family protein</fullName>
    </submittedName>
</protein>
<proteinExistence type="predicted"/>
<dbReference type="AlphaFoldDB" id="A0A366L542"/>
<dbReference type="PIRSF" id="PIRSF021700">
    <property type="entry name" value="3_dmu_93_MTrfase"/>
    <property type="match status" value="1"/>
</dbReference>
<evidence type="ECO:0000313" key="2">
    <source>
        <dbReference type="EMBL" id="RBQ08900.1"/>
    </source>
</evidence>
<feature type="domain" description="PhnB-like" evidence="1">
    <location>
        <begin position="5"/>
        <end position="106"/>
    </location>
</feature>
<name>A0A366L542_9SPHI</name>
<dbReference type="Gene3D" id="3.10.180.10">
    <property type="entry name" value="2,3-Dihydroxybiphenyl 1,2-Dioxygenase, domain 1"/>
    <property type="match status" value="1"/>
</dbReference>
<dbReference type="RefSeq" id="WP_113948416.1">
    <property type="nucleotide sequence ID" value="NZ_QNQU01000006.1"/>
</dbReference>
<dbReference type="InterPro" id="IPR029068">
    <property type="entry name" value="Glyas_Bleomycin-R_OHBP_Dase"/>
</dbReference>
<dbReference type="PANTHER" id="PTHR33990:SF2">
    <property type="entry name" value="PHNB-LIKE DOMAIN-CONTAINING PROTEIN"/>
    <property type="match status" value="1"/>
</dbReference>
<dbReference type="SUPFAM" id="SSF54593">
    <property type="entry name" value="Glyoxalase/Bleomycin resistance protein/Dihydroxybiphenyl dioxygenase"/>
    <property type="match status" value="1"/>
</dbReference>
<dbReference type="CDD" id="cd06588">
    <property type="entry name" value="PhnB_like"/>
    <property type="match status" value="1"/>
</dbReference>
<dbReference type="PANTHER" id="PTHR33990">
    <property type="entry name" value="PROTEIN YJDN-RELATED"/>
    <property type="match status" value="1"/>
</dbReference>
<gene>
    <name evidence="2" type="ORF">DRW42_08555</name>
</gene>
<keyword evidence="3" id="KW-1185">Reference proteome</keyword>
<dbReference type="InterPro" id="IPR009725">
    <property type="entry name" value="3_dmu_93_MTrfase"/>
</dbReference>
<dbReference type="Proteomes" id="UP000252081">
    <property type="component" value="Unassembled WGS sequence"/>
</dbReference>
<accession>A0A366L542</accession>
<dbReference type="InterPro" id="IPR028973">
    <property type="entry name" value="PhnB-like"/>
</dbReference>
<evidence type="ECO:0000313" key="3">
    <source>
        <dbReference type="Proteomes" id="UP000252081"/>
    </source>
</evidence>
<evidence type="ECO:0000259" key="1">
    <source>
        <dbReference type="Pfam" id="PF06983"/>
    </source>
</evidence>
<dbReference type="OrthoDB" id="9806473at2"/>
<sequence>MAKPLVTCLWFDGQAEAAANYYCTVFKDSKITQVTPMVVTFELNGNKFMGLNGGPQFKFDEAISLMVNCDSQEEIDYYWDTLSKDGGEESVCGWLKDKFGLSWQIVPANLGELMAEPERAQRVMDKVMQMKKIDKAALENA</sequence>